<name>A0A0C1DAQ0_9SPHI</name>
<keyword evidence="5" id="KW-1185">Reference proteome</keyword>
<dbReference type="GO" id="GO:0005975">
    <property type="term" value="P:carbohydrate metabolic process"/>
    <property type="evidence" value="ECO:0007669"/>
    <property type="project" value="InterPro"/>
</dbReference>
<organism evidence="4 5">
    <name type="scientific">Pedobacter kyungheensis</name>
    <dbReference type="NCBI Taxonomy" id="1069985"/>
    <lineage>
        <taxon>Bacteria</taxon>
        <taxon>Pseudomonadati</taxon>
        <taxon>Bacteroidota</taxon>
        <taxon>Sphingobacteriia</taxon>
        <taxon>Sphingobacteriales</taxon>
        <taxon>Sphingobacteriaceae</taxon>
        <taxon>Pedobacter</taxon>
    </lineage>
</organism>
<gene>
    <name evidence="4" type="ORF">OC25_09100</name>
</gene>
<dbReference type="GO" id="GO:0016853">
    <property type="term" value="F:isomerase activity"/>
    <property type="evidence" value="ECO:0007669"/>
    <property type="project" value="InterPro"/>
</dbReference>
<dbReference type="InterPro" id="IPR011013">
    <property type="entry name" value="Gal_mutarotase_sf_dom"/>
</dbReference>
<dbReference type="GO" id="GO:0030246">
    <property type="term" value="F:carbohydrate binding"/>
    <property type="evidence" value="ECO:0007669"/>
    <property type="project" value="InterPro"/>
</dbReference>
<evidence type="ECO:0000256" key="2">
    <source>
        <dbReference type="ARBA" id="ARBA00011245"/>
    </source>
</evidence>
<dbReference type="Proteomes" id="UP000031246">
    <property type="component" value="Unassembled WGS sequence"/>
</dbReference>
<dbReference type="InterPro" id="IPR008183">
    <property type="entry name" value="Aldose_1/G6P_1-epimerase"/>
</dbReference>
<protein>
    <submittedName>
        <fullName evidence="4">Aldose epimerase</fullName>
    </submittedName>
</protein>
<dbReference type="CDD" id="cd09024">
    <property type="entry name" value="Aldose_epim_lacX"/>
    <property type="match status" value="1"/>
</dbReference>
<dbReference type="SUPFAM" id="SSF74650">
    <property type="entry name" value="Galactose mutarotase-like"/>
    <property type="match status" value="1"/>
</dbReference>
<dbReference type="InterPro" id="IPR014718">
    <property type="entry name" value="GH-type_carb-bd"/>
</dbReference>
<dbReference type="Gene3D" id="2.70.98.10">
    <property type="match status" value="1"/>
</dbReference>
<dbReference type="AlphaFoldDB" id="A0A0C1DAQ0"/>
<dbReference type="OrthoDB" id="9795355at2"/>
<dbReference type="PANTHER" id="PTHR11122:SF13">
    <property type="entry name" value="GLUCOSE-6-PHOSPHATE 1-EPIMERASE"/>
    <property type="match status" value="1"/>
</dbReference>
<comment type="cofactor">
    <cofactor evidence="1">
        <name>Ca(2+)</name>
        <dbReference type="ChEBI" id="CHEBI:29108"/>
    </cofactor>
</comment>
<dbReference type="EMBL" id="JSYN01000009">
    <property type="protein sequence ID" value="KIA94546.1"/>
    <property type="molecule type" value="Genomic_DNA"/>
</dbReference>
<proteinExistence type="predicted"/>
<comment type="subunit">
    <text evidence="2">Monomer.</text>
</comment>
<dbReference type="Pfam" id="PF01263">
    <property type="entry name" value="Aldose_epim"/>
    <property type="match status" value="1"/>
</dbReference>
<evidence type="ECO:0000313" key="4">
    <source>
        <dbReference type="EMBL" id="KIA94546.1"/>
    </source>
</evidence>
<dbReference type="RefSeq" id="WP_039474674.1">
    <property type="nucleotide sequence ID" value="NZ_JSYN01000009.1"/>
</dbReference>
<reference evidence="4 5" key="1">
    <citation type="submission" date="2014-10" db="EMBL/GenBank/DDBJ databases">
        <title>Pedobacter Kyungheensis.</title>
        <authorList>
            <person name="Anderson B.M."/>
            <person name="Newman J.D."/>
        </authorList>
    </citation>
    <scope>NUCLEOTIDE SEQUENCE [LARGE SCALE GENOMIC DNA]</scope>
    <source>
        <strain evidence="4 5">KACC 16221</strain>
    </source>
</reference>
<dbReference type="PANTHER" id="PTHR11122">
    <property type="entry name" value="APOSPORY-ASSOCIATED PROTEIN C-RELATED"/>
    <property type="match status" value="1"/>
</dbReference>
<evidence type="ECO:0000256" key="1">
    <source>
        <dbReference type="ARBA" id="ARBA00001913"/>
    </source>
</evidence>
<comment type="caution">
    <text evidence="4">The sequence shown here is derived from an EMBL/GenBank/DDBJ whole genome shotgun (WGS) entry which is preliminary data.</text>
</comment>
<sequence>MITLENAYLKVDLSAKGAELQGLYNKGTNIEYLWNGDSKYWGKHSPVLFPIVGSLKNNSFNYKGKNYELPRHGFARDYVFDIERATETEAVFTLTQNAETLKVYPFYFELKLKYTLRDSKLNLTYEVINTGADELLFSIGAHPAFAVPNTPDTTYEDYYLAFNADQKLTFWKLEDGLVADETETIELNAHKLNLKHELFYNDALVFKNLQSNCISLLNTKNDSGLHFHFEDFPFFGIWAALDAPFVCLEPWCGVADGVNHDQDLERKEGIIRLEAGKNWERFWEVECF</sequence>
<accession>A0A0C1DAQ0</accession>
<evidence type="ECO:0000256" key="3">
    <source>
        <dbReference type="ARBA" id="ARBA00022837"/>
    </source>
</evidence>
<dbReference type="InterPro" id="IPR037481">
    <property type="entry name" value="LacX"/>
</dbReference>
<keyword evidence="3" id="KW-0106">Calcium</keyword>
<evidence type="ECO:0000313" key="5">
    <source>
        <dbReference type="Proteomes" id="UP000031246"/>
    </source>
</evidence>